<dbReference type="EMBL" id="JBHUMY010000037">
    <property type="protein sequence ID" value="MFD2663016.1"/>
    <property type="molecule type" value="Genomic_DNA"/>
</dbReference>
<keyword evidence="2" id="KW-1185">Reference proteome</keyword>
<organism evidence="1 2">
    <name type="scientific">Paenibacillus thailandensis</name>
    <dbReference type="NCBI Taxonomy" id="393250"/>
    <lineage>
        <taxon>Bacteria</taxon>
        <taxon>Bacillati</taxon>
        <taxon>Bacillota</taxon>
        <taxon>Bacilli</taxon>
        <taxon>Bacillales</taxon>
        <taxon>Paenibacillaceae</taxon>
        <taxon>Paenibacillus</taxon>
    </lineage>
</organism>
<accession>A0ABW5R3J0</accession>
<reference evidence="2" key="1">
    <citation type="journal article" date="2019" name="Int. J. Syst. Evol. Microbiol.">
        <title>The Global Catalogue of Microorganisms (GCM) 10K type strain sequencing project: providing services to taxonomists for standard genome sequencing and annotation.</title>
        <authorList>
            <consortium name="The Broad Institute Genomics Platform"/>
            <consortium name="The Broad Institute Genome Sequencing Center for Infectious Disease"/>
            <person name="Wu L."/>
            <person name="Ma J."/>
        </authorList>
    </citation>
    <scope>NUCLEOTIDE SEQUENCE [LARGE SCALE GENOMIC DNA]</scope>
    <source>
        <strain evidence="2">TISTR 1827</strain>
    </source>
</reference>
<dbReference type="RefSeq" id="WP_379278255.1">
    <property type="nucleotide sequence ID" value="NZ_JBHUGT010000017.1"/>
</dbReference>
<gene>
    <name evidence="1" type="ORF">ACFSW5_22420</name>
</gene>
<comment type="caution">
    <text evidence="1">The sequence shown here is derived from an EMBL/GenBank/DDBJ whole genome shotgun (WGS) entry which is preliminary data.</text>
</comment>
<name>A0ABW5R3J0_9BACL</name>
<sequence length="190" mass="21064">MRLPYVEIHSQRAAIGIDTEPGKFNIRQGRATLHLESTPATVQIHSEPPVVLVDNSRLRAAMNGGSMREMNQRIYSQLPDIARQGIRETNAKWERIADLTDGDNNPVATIAREQLFKEGPKIQITAPPSSDNVSFEAVLHKPEINITPGGVEGNVSVTPPEISFRRGGVQTYMKQYPSVTVEVRNLDLNI</sequence>
<dbReference type="InterPro" id="IPR045527">
    <property type="entry name" value="DUF6470"/>
</dbReference>
<dbReference type="Pfam" id="PF20074">
    <property type="entry name" value="DUF6470"/>
    <property type="match status" value="1"/>
</dbReference>
<proteinExistence type="predicted"/>
<protein>
    <submittedName>
        <fullName evidence="1">DUF6470 family protein</fullName>
    </submittedName>
</protein>
<evidence type="ECO:0000313" key="2">
    <source>
        <dbReference type="Proteomes" id="UP001597493"/>
    </source>
</evidence>
<dbReference type="Proteomes" id="UP001597493">
    <property type="component" value="Unassembled WGS sequence"/>
</dbReference>
<evidence type="ECO:0000313" key="1">
    <source>
        <dbReference type="EMBL" id="MFD2663016.1"/>
    </source>
</evidence>